<dbReference type="AlphaFoldDB" id="A0A4U1BGS2"/>
<comment type="similarity">
    <text evidence="2 11">Belongs to the class-IV pyridoxal-phosphate-dependent aminotransferase family.</text>
</comment>
<dbReference type="InterPro" id="IPR043131">
    <property type="entry name" value="BCAT-like_N"/>
</dbReference>
<dbReference type="PROSITE" id="PS00770">
    <property type="entry name" value="AA_TRANSFER_CLASS_4"/>
    <property type="match status" value="1"/>
</dbReference>
<dbReference type="GO" id="GO:0008153">
    <property type="term" value="P:4-aminobenzoate biosynthetic process"/>
    <property type="evidence" value="ECO:0007669"/>
    <property type="project" value="UniProtKB-UniRule"/>
</dbReference>
<evidence type="ECO:0000313" key="14">
    <source>
        <dbReference type="Proteomes" id="UP000305674"/>
    </source>
</evidence>
<evidence type="ECO:0000256" key="5">
    <source>
        <dbReference type="ARBA" id="ARBA00022909"/>
    </source>
</evidence>
<evidence type="ECO:0000256" key="9">
    <source>
        <dbReference type="ARBA" id="ARBA00049529"/>
    </source>
</evidence>
<dbReference type="PANTHER" id="PTHR42743">
    <property type="entry name" value="AMINO-ACID AMINOTRANSFERASE"/>
    <property type="match status" value="1"/>
</dbReference>
<comment type="catalytic activity">
    <reaction evidence="9">
        <text>4-amino-4-deoxychorismate = 4-aminobenzoate + pyruvate + H(+)</text>
        <dbReference type="Rhea" id="RHEA:16201"/>
        <dbReference type="ChEBI" id="CHEBI:15361"/>
        <dbReference type="ChEBI" id="CHEBI:15378"/>
        <dbReference type="ChEBI" id="CHEBI:17836"/>
        <dbReference type="ChEBI" id="CHEBI:58406"/>
        <dbReference type="EC" id="4.1.3.38"/>
    </reaction>
</comment>
<evidence type="ECO:0000313" key="13">
    <source>
        <dbReference type="EMBL" id="TKB50401.1"/>
    </source>
</evidence>
<dbReference type="InterPro" id="IPR036038">
    <property type="entry name" value="Aminotransferase-like"/>
</dbReference>
<dbReference type="EMBL" id="SWCI01000002">
    <property type="protein sequence ID" value="TKB50401.1"/>
    <property type="molecule type" value="Genomic_DNA"/>
</dbReference>
<evidence type="ECO:0000256" key="10">
    <source>
        <dbReference type="NCBIfam" id="TIGR03461"/>
    </source>
</evidence>
<dbReference type="InterPro" id="IPR050571">
    <property type="entry name" value="Class-IV_PLP-Dep_Aminotrnsfr"/>
</dbReference>
<evidence type="ECO:0000256" key="2">
    <source>
        <dbReference type="ARBA" id="ARBA00009320"/>
    </source>
</evidence>
<comment type="pathway">
    <text evidence="7">Cofactor biosynthesis; tetrahydrofolate biosynthesis; 4-aminobenzoate from chorismate: step 2/2.</text>
</comment>
<dbReference type="GO" id="GO:0008696">
    <property type="term" value="F:4-amino-4-deoxychorismate lyase activity"/>
    <property type="evidence" value="ECO:0007669"/>
    <property type="project" value="UniProtKB-UniRule"/>
</dbReference>
<evidence type="ECO:0000256" key="12">
    <source>
        <dbReference type="RuleBase" id="RU004516"/>
    </source>
</evidence>
<keyword evidence="14" id="KW-1185">Reference proteome</keyword>
<dbReference type="OrthoDB" id="9805628at2"/>
<name>A0A4U1BGS2_9GAMM</name>
<protein>
    <recommendedName>
        <fullName evidence="8 10">Aminodeoxychorismate lyase</fullName>
        <ecNumber evidence="8 10">4.1.3.38</ecNumber>
    </recommendedName>
</protein>
<dbReference type="Proteomes" id="UP000305674">
    <property type="component" value="Unassembled WGS sequence"/>
</dbReference>
<accession>A0A4U1BGS2</accession>
<proteinExistence type="inferred from homology"/>
<dbReference type="GO" id="GO:0030170">
    <property type="term" value="F:pyridoxal phosphate binding"/>
    <property type="evidence" value="ECO:0007669"/>
    <property type="project" value="InterPro"/>
</dbReference>
<keyword evidence="6 13" id="KW-0456">Lyase</keyword>
<sequence length="269" mass="28976">MPSWVDGTPADTIGLADRGLNLADGHFTTLLLQGGRPRLWPLHRQRLAQGCARLMMAAPDWATLESTLDSAAAGLPERAVAKVVLTRGDQGRGYAANLNQPPRVIVSTHPYPQHYLRWQQAGIRVGLADLVLGSQPALAGLKTLGRTEQVLHRAEVDAGPFDELLATDGGGRILEASAANLFVGYGHTLVTPSLHRGGVAGVLRQHLLHLAPQLGWSVEIRDLHPGELAQADTAFVTNSLMQLVPIIELLGRPLAIPQPLRRLQEAVLR</sequence>
<comment type="cofactor">
    <cofactor evidence="1 12">
        <name>pyridoxal 5'-phosphate</name>
        <dbReference type="ChEBI" id="CHEBI:597326"/>
    </cofactor>
</comment>
<dbReference type="InterPro" id="IPR001544">
    <property type="entry name" value="Aminotrans_IV"/>
</dbReference>
<evidence type="ECO:0000256" key="3">
    <source>
        <dbReference type="ARBA" id="ARBA00011738"/>
    </source>
</evidence>
<dbReference type="InterPro" id="IPR043132">
    <property type="entry name" value="BCAT-like_C"/>
</dbReference>
<dbReference type="PANTHER" id="PTHR42743:SF2">
    <property type="entry name" value="AMINODEOXYCHORISMATE LYASE"/>
    <property type="match status" value="1"/>
</dbReference>
<dbReference type="GO" id="GO:0005829">
    <property type="term" value="C:cytosol"/>
    <property type="evidence" value="ECO:0007669"/>
    <property type="project" value="TreeGrafter"/>
</dbReference>
<evidence type="ECO:0000256" key="8">
    <source>
        <dbReference type="ARBA" id="ARBA00035676"/>
    </source>
</evidence>
<dbReference type="InterPro" id="IPR018300">
    <property type="entry name" value="Aminotrans_IV_CS"/>
</dbReference>
<organism evidence="13 14">
    <name type="scientific">Ferrimonas sediminicola</name>
    <dbReference type="NCBI Taxonomy" id="2569538"/>
    <lineage>
        <taxon>Bacteria</taxon>
        <taxon>Pseudomonadati</taxon>
        <taxon>Pseudomonadota</taxon>
        <taxon>Gammaproteobacteria</taxon>
        <taxon>Alteromonadales</taxon>
        <taxon>Ferrimonadaceae</taxon>
        <taxon>Ferrimonas</taxon>
    </lineage>
</organism>
<dbReference type="RefSeq" id="WP_136851738.1">
    <property type="nucleotide sequence ID" value="NZ_SWCI01000002.1"/>
</dbReference>
<evidence type="ECO:0000256" key="4">
    <source>
        <dbReference type="ARBA" id="ARBA00022898"/>
    </source>
</evidence>
<dbReference type="Pfam" id="PF01063">
    <property type="entry name" value="Aminotran_4"/>
    <property type="match status" value="1"/>
</dbReference>
<evidence type="ECO:0000256" key="11">
    <source>
        <dbReference type="RuleBase" id="RU004106"/>
    </source>
</evidence>
<dbReference type="Gene3D" id="3.20.10.10">
    <property type="entry name" value="D-amino Acid Aminotransferase, subunit A, domain 2"/>
    <property type="match status" value="1"/>
</dbReference>
<reference evidence="13 14" key="1">
    <citation type="submission" date="2019-04" db="EMBL/GenBank/DDBJ databases">
        <authorList>
            <person name="Hwang J.C."/>
        </authorList>
    </citation>
    <scope>NUCLEOTIDE SEQUENCE [LARGE SCALE GENOMIC DNA]</scope>
    <source>
        <strain evidence="13 14">IMCC35001</strain>
    </source>
</reference>
<evidence type="ECO:0000256" key="1">
    <source>
        <dbReference type="ARBA" id="ARBA00001933"/>
    </source>
</evidence>
<dbReference type="EC" id="4.1.3.38" evidence="8 10"/>
<keyword evidence="5" id="KW-0289">Folate biosynthesis</keyword>
<keyword evidence="4 12" id="KW-0663">Pyridoxal phosphate</keyword>
<evidence type="ECO:0000256" key="6">
    <source>
        <dbReference type="ARBA" id="ARBA00023239"/>
    </source>
</evidence>
<dbReference type="NCBIfam" id="TIGR03461">
    <property type="entry name" value="pabC_Proteo"/>
    <property type="match status" value="1"/>
</dbReference>
<comment type="subunit">
    <text evidence="3">Homodimer.</text>
</comment>
<dbReference type="GO" id="GO:0046656">
    <property type="term" value="P:folic acid biosynthetic process"/>
    <property type="evidence" value="ECO:0007669"/>
    <property type="project" value="UniProtKB-KW"/>
</dbReference>
<comment type="caution">
    <text evidence="13">The sequence shown here is derived from an EMBL/GenBank/DDBJ whole genome shotgun (WGS) entry which is preliminary data.</text>
</comment>
<evidence type="ECO:0000256" key="7">
    <source>
        <dbReference type="ARBA" id="ARBA00035633"/>
    </source>
</evidence>
<gene>
    <name evidence="13" type="primary">pabC</name>
    <name evidence="13" type="ORF">FCL40_04400</name>
</gene>
<dbReference type="SUPFAM" id="SSF56752">
    <property type="entry name" value="D-aminoacid aminotransferase-like PLP-dependent enzymes"/>
    <property type="match status" value="1"/>
</dbReference>
<dbReference type="InterPro" id="IPR017824">
    <property type="entry name" value="Aminodeoxychorismate_lyase_IV"/>
</dbReference>
<dbReference type="Gene3D" id="3.30.470.10">
    <property type="match status" value="1"/>
</dbReference>